<reference evidence="2" key="1">
    <citation type="journal article" date="2022" name="Mol. Ecol. Resour.">
        <title>The genomes of chicory, endive, great burdock and yacon provide insights into Asteraceae palaeo-polyploidization history and plant inulin production.</title>
        <authorList>
            <person name="Fan W."/>
            <person name="Wang S."/>
            <person name="Wang H."/>
            <person name="Wang A."/>
            <person name="Jiang F."/>
            <person name="Liu H."/>
            <person name="Zhao H."/>
            <person name="Xu D."/>
            <person name="Zhang Y."/>
        </authorList>
    </citation>
    <scope>NUCLEOTIDE SEQUENCE [LARGE SCALE GENOMIC DNA]</scope>
    <source>
        <strain evidence="2">cv. Niubang</strain>
    </source>
</reference>
<name>A0ACB9DRK8_ARCLA</name>
<comment type="caution">
    <text evidence="1">The sequence shown here is derived from an EMBL/GenBank/DDBJ whole genome shotgun (WGS) entry which is preliminary data.</text>
</comment>
<gene>
    <name evidence="1" type="ORF">L6452_12416</name>
</gene>
<dbReference type="EMBL" id="CM042049">
    <property type="protein sequence ID" value="KAI3748953.1"/>
    <property type="molecule type" value="Genomic_DNA"/>
</dbReference>
<proteinExistence type="predicted"/>
<organism evidence="1 2">
    <name type="scientific">Arctium lappa</name>
    <name type="common">Greater burdock</name>
    <name type="synonym">Lappa major</name>
    <dbReference type="NCBI Taxonomy" id="4217"/>
    <lineage>
        <taxon>Eukaryota</taxon>
        <taxon>Viridiplantae</taxon>
        <taxon>Streptophyta</taxon>
        <taxon>Embryophyta</taxon>
        <taxon>Tracheophyta</taxon>
        <taxon>Spermatophyta</taxon>
        <taxon>Magnoliopsida</taxon>
        <taxon>eudicotyledons</taxon>
        <taxon>Gunneridae</taxon>
        <taxon>Pentapetalae</taxon>
        <taxon>asterids</taxon>
        <taxon>campanulids</taxon>
        <taxon>Asterales</taxon>
        <taxon>Asteraceae</taxon>
        <taxon>Carduoideae</taxon>
        <taxon>Cardueae</taxon>
        <taxon>Arctiinae</taxon>
        <taxon>Arctium</taxon>
    </lineage>
</organism>
<evidence type="ECO:0000313" key="1">
    <source>
        <dbReference type="EMBL" id="KAI3748953.1"/>
    </source>
</evidence>
<accession>A0ACB9DRK8</accession>
<sequence length="924" mass="103168">MSSSYYLCLLLLMSFLQFCLSIQNFNHVLCKDVERRALLQFKQGLIINWANKLASWVGEEKECCSWAGIVCDNHTGHVHQIHLRDFDGYGDCQDVYSVETNKHKLGRDLSPSILQLKQLRHLDLSCNDFEGIQVPSFLGSLRNLRYLNLSNSRFVGIIPPQLGNLSELQVLGLKGFMDDGCHLSMLNMQWLSSLHMLRHLDMSGVDLSEATDWLQFLHISENDFRNSSLVLGNNLVSLEISSSGISSSFLDSLHNLTSLFSLDLSDNELTKAIPKSLGNLCNLREIDLSSNKFHNISLAYLLESFFECKSPSLESLFLQSSGISGHLPDQLGQLIHLVHLNLGLNSFVGVIPDSIGQLSCLKFLYLYDNLVFGPIPYSIGGLSSLETLDLSHNQLNGSLPDSLGQLLKLDKLDLSYNQLTGNVPSSLGQLSKLNSLDLSSNLLTGVVTEAHFAKLTGLKQLNGTGNSLILRPQLANWIPPFQLQSLYLRSWDLGPQFPLWLQLQRDLLELDMSNTNISAPMPESFLSSFPNLYRLDMSQNHIQGTLFSIPATFSMLDLSSNEFTGQLPYISSGSGTRVLDLSNNFFGGSLHPLLCPYDEKLSGRLPASLMNLTNLRFLQLGRNELVGSIPTWFGRELSDLRSLDLRSNNFDGNIPQELCYLTKIRILDLADNNLSGNIPRCFNNFSVLSGKESGLNDAYIIYSNSTKQYIISESVVMKGREDVYNTILGLVSMMDLSSNNFVGHIPGELTALRKLKSLNLSRNQLTGRIPEKIGDLKSLDSFDLSLNKLSGELPMSLSSLSFLSSFNVSYNSFTGRIPSSTQLQSFNESSFFGNNLCGDPLTESCVVEVHDRDHKEEEKEDGSHGADWGLIISTVFGFVAGFWIIVAPLIVIRSWRIAYFRFLTGLGYMAYDFIHKYCCNMFFK</sequence>
<protein>
    <submittedName>
        <fullName evidence="1">Uncharacterized protein</fullName>
    </submittedName>
</protein>
<reference evidence="1 2" key="2">
    <citation type="journal article" date="2022" name="Mol. Ecol. Resour.">
        <title>The genomes of chicory, endive, great burdock and yacon provide insights into Asteraceae paleo-polyploidization history and plant inulin production.</title>
        <authorList>
            <person name="Fan W."/>
            <person name="Wang S."/>
            <person name="Wang H."/>
            <person name="Wang A."/>
            <person name="Jiang F."/>
            <person name="Liu H."/>
            <person name="Zhao H."/>
            <person name="Xu D."/>
            <person name="Zhang Y."/>
        </authorList>
    </citation>
    <scope>NUCLEOTIDE SEQUENCE [LARGE SCALE GENOMIC DNA]</scope>
    <source>
        <strain evidence="2">cv. Niubang</strain>
    </source>
</reference>
<evidence type="ECO:0000313" key="2">
    <source>
        <dbReference type="Proteomes" id="UP001055879"/>
    </source>
</evidence>
<keyword evidence="2" id="KW-1185">Reference proteome</keyword>
<dbReference type="Proteomes" id="UP001055879">
    <property type="component" value="Linkage Group LG03"/>
</dbReference>